<keyword evidence="6 8" id="KW-1133">Transmembrane helix</keyword>
<dbReference type="PANTHER" id="PTHR30576">
    <property type="entry name" value="COLANIC BIOSYNTHESIS UDP-GLUCOSE LIPID CARRIER TRANSFERASE"/>
    <property type="match status" value="1"/>
</dbReference>
<dbReference type="GO" id="GO:0005886">
    <property type="term" value="C:plasma membrane"/>
    <property type="evidence" value="ECO:0007669"/>
    <property type="project" value="UniProtKB-SubCell"/>
</dbReference>
<keyword evidence="4 10" id="KW-0808">Transferase</keyword>
<dbReference type="PANTHER" id="PTHR30576:SF4">
    <property type="entry name" value="UNDECAPRENYL-PHOSPHATE GALACTOSE PHOSPHOTRANSFERASE"/>
    <property type="match status" value="1"/>
</dbReference>
<dbReference type="GO" id="GO:0016780">
    <property type="term" value="F:phosphotransferase activity, for other substituted phosphate groups"/>
    <property type="evidence" value="ECO:0007669"/>
    <property type="project" value="TreeGrafter"/>
</dbReference>
<evidence type="ECO:0000256" key="3">
    <source>
        <dbReference type="ARBA" id="ARBA00022475"/>
    </source>
</evidence>
<evidence type="ECO:0000259" key="9">
    <source>
        <dbReference type="Pfam" id="PF02397"/>
    </source>
</evidence>
<keyword evidence="3" id="KW-1003">Cell membrane</keyword>
<dbReference type="RefSeq" id="WP_010009524.1">
    <property type="nucleotide sequence ID" value="NZ_AZCN01000045.1"/>
</dbReference>
<organism evidence="10 11">
    <name type="scientific">Loigolactobacillus coryniformis subsp. coryniformis KCTC 3167 = DSM 20001</name>
    <dbReference type="NCBI Taxonomy" id="913848"/>
    <lineage>
        <taxon>Bacteria</taxon>
        <taxon>Bacillati</taxon>
        <taxon>Bacillota</taxon>
        <taxon>Bacilli</taxon>
        <taxon>Lactobacillales</taxon>
        <taxon>Lactobacillaceae</taxon>
        <taxon>Loigolactobacillus</taxon>
    </lineage>
</organism>
<dbReference type="Proteomes" id="UP000051181">
    <property type="component" value="Unassembled WGS sequence"/>
</dbReference>
<comment type="subcellular location">
    <subcellularLocation>
        <location evidence="1">Cell membrane</location>
    </subcellularLocation>
</comment>
<keyword evidence="5 8" id="KW-0812">Transmembrane</keyword>
<evidence type="ECO:0000256" key="8">
    <source>
        <dbReference type="SAM" id="Phobius"/>
    </source>
</evidence>
<evidence type="ECO:0000313" key="11">
    <source>
        <dbReference type="Proteomes" id="UP000051181"/>
    </source>
</evidence>
<accession>A0A0R1F8H7</accession>
<evidence type="ECO:0000256" key="6">
    <source>
        <dbReference type="ARBA" id="ARBA00022989"/>
    </source>
</evidence>
<comment type="similarity">
    <text evidence="2">Belongs to the bacterial sugar transferase family.</text>
</comment>
<comment type="caution">
    <text evidence="10">The sequence shown here is derived from an EMBL/GenBank/DDBJ whole genome shotgun (WGS) entry which is preliminary data.</text>
</comment>
<protein>
    <submittedName>
        <fullName evidence="10">Undecaprenyl-phosphate galactose phosphotransferase</fullName>
    </submittedName>
</protein>
<evidence type="ECO:0000256" key="5">
    <source>
        <dbReference type="ARBA" id="ARBA00022692"/>
    </source>
</evidence>
<dbReference type="PATRIC" id="fig|913848.6.peg.1667"/>
<name>A0A0R1F8H7_9LACO</name>
<feature type="domain" description="Bacterial sugar transferase" evidence="9">
    <location>
        <begin position="39"/>
        <end position="231"/>
    </location>
</feature>
<evidence type="ECO:0000256" key="1">
    <source>
        <dbReference type="ARBA" id="ARBA00004236"/>
    </source>
</evidence>
<dbReference type="Pfam" id="PF02397">
    <property type="entry name" value="Bac_transf"/>
    <property type="match status" value="1"/>
</dbReference>
<evidence type="ECO:0000256" key="7">
    <source>
        <dbReference type="ARBA" id="ARBA00023136"/>
    </source>
</evidence>
<dbReference type="eggNOG" id="COG2148">
    <property type="taxonomic scope" value="Bacteria"/>
</dbReference>
<reference evidence="10 11" key="1">
    <citation type="journal article" date="2015" name="Genome Announc.">
        <title>Expanding the biotechnology potential of lactobacilli through comparative genomics of 213 strains and associated genera.</title>
        <authorList>
            <person name="Sun Z."/>
            <person name="Harris H.M."/>
            <person name="McCann A."/>
            <person name="Guo C."/>
            <person name="Argimon S."/>
            <person name="Zhang W."/>
            <person name="Yang X."/>
            <person name="Jeffery I.B."/>
            <person name="Cooney J.C."/>
            <person name="Kagawa T.F."/>
            <person name="Liu W."/>
            <person name="Song Y."/>
            <person name="Salvetti E."/>
            <person name="Wrobel A."/>
            <person name="Rasinkangas P."/>
            <person name="Parkhill J."/>
            <person name="Rea M.C."/>
            <person name="O'Sullivan O."/>
            <person name="Ritari J."/>
            <person name="Douillard F.P."/>
            <person name="Paul Ross R."/>
            <person name="Yang R."/>
            <person name="Briner A.E."/>
            <person name="Felis G.E."/>
            <person name="de Vos W.M."/>
            <person name="Barrangou R."/>
            <person name="Klaenhammer T.R."/>
            <person name="Caufield P.W."/>
            <person name="Cui Y."/>
            <person name="Zhang H."/>
            <person name="O'Toole P.W."/>
        </authorList>
    </citation>
    <scope>NUCLEOTIDE SEQUENCE [LARGE SCALE GENOMIC DNA]</scope>
    <source>
        <strain evidence="10 11">DSM 20001</strain>
    </source>
</reference>
<evidence type="ECO:0000256" key="2">
    <source>
        <dbReference type="ARBA" id="ARBA00006464"/>
    </source>
</evidence>
<dbReference type="EMBL" id="AZCN01000045">
    <property type="protein sequence ID" value="KRK15588.1"/>
    <property type="molecule type" value="Genomic_DNA"/>
</dbReference>
<dbReference type="AlphaFoldDB" id="A0A0R1F8H7"/>
<dbReference type="InterPro" id="IPR003362">
    <property type="entry name" value="Bact_transf"/>
</dbReference>
<sequence>MEKKESVGANWQQSRLLTSNQIKYLENMQTRSKTYLAIKRTCDIIVSGLALVVLVPTVFLVMAIIYRFGENKGPMIYKQRRIGKNGKPFKIWKFRSMVVNADKKLKANPELYRKYIANSYKLPAEEDPRITKFGRFIRKTSIDELPQFINIFKGDMALVGPRPVVEPELKEYGDQVDKLLSMTPGAMGWWQASGRSNIEYPERCEVELYYIDHASLWFDLKIIFMNIASIFKHTGAY</sequence>
<dbReference type="GeneID" id="65916709"/>
<feature type="transmembrane region" description="Helical" evidence="8">
    <location>
        <begin position="44"/>
        <end position="68"/>
    </location>
</feature>
<gene>
    <name evidence="10" type="ORF">FD22_GL001628</name>
</gene>
<keyword evidence="7 8" id="KW-0472">Membrane</keyword>
<evidence type="ECO:0000313" key="10">
    <source>
        <dbReference type="EMBL" id="KRK15588.1"/>
    </source>
</evidence>
<proteinExistence type="inferred from homology"/>
<evidence type="ECO:0000256" key="4">
    <source>
        <dbReference type="ARBA" id="ARBA00022679"/>
    </source>
</evidence>